<dbReference type="GO" id="GO:0005794">
    <property type="term" value="C:Golgi apparatus"/>
    <property type="evidence" value="ECO:0007669"/>
    <property type="project" value="TreeGrafter"/>
</dbReference>
<feature type="coiled-coil region" evidence="1">
    <location>
        <begin position="353"/>
        <end position="380"/>
    </location>
</feature>
<feature type="coiled-coil region" evidence="1">
    <location>
        <begin position="517"/>
        <end position="671"/>
    </location>
</feature>
<evidence type="ECO:0000313" key="5">
    <source>
        <dbReference type="Proteomes" id="UP000274131"/>
    </source>
</evidence>
<sequence length="816" mass="92728">MPMDFQWAKKAISIAQKRIDAVLDITPEEEEEVDAYGSLSLPSVPEFESIVDEDGNVASKSDWEQKEGDSNGWNAELPNDFSNVSTNSPDEGGCSGDDHEADTPLAPFKGYFGPAEVTLSVSSKGFKSEEVLPQSLSCDDALTVVSSDIEVLRQGDSCSVASSATKKNTSLPISDQDQMSSNASDHVSKEPLPTIESLSGEIAQLRVQIQYQERRNSDLQARNQKLEKRSQEFMALKAACTQHSATETMLIKKLTEKENELASLLQEGEKLAENNGKMSKELKRLKKLLAEQDQLAKKLAQSDVDKELAKEEIRALTAENNKLRVKYFLATVKSMEGESSKGRVTEEVLTADLKRKDEKIEKLMGDLQRAEAGRESAIDESRARIFCFFRLTFIQAFSHFFFTQLEELVQELTSKAEERELSTKGVEEITKGLNAAVEEEKRKNERQACYIDSLEKRLDELMETQRGAAQMVAIGPRKVWDICSKKRMIHCGMIYANTGYFFSLEFEYANQPLLTTIQQLEEELRVKTNDFESSLSQKEKMTNKILEEKNELIAQNREYSAELAKLRTSNSESQQVVVELSSRLRILEENQKRLEVEIDRINDLNRNLKSSLSLKEKEVENFYTRLRTEAENAEKLISEKQSKVVALTRRCEEYESELAKLRENVETTSVRAVSRTSSTVSVANDYDKQPVVSYGSLNAAQAELVEVMTKYEQSMRQVAALKAKVIEMESNAKLLARTRKELQNLRVRYESLLEAHGEKIERIEELELDLEDVKKLFKEQVLRKGTSLLQKRGFFNARRLLFITFSTKSTLFRWNC</sequence>
<dbReference type="Pfam" id="PF12325">
    <property type="entry name" value="TMF_TATA_bd"/>
    <property type="match status" value="1"/>
</dbReference>
<feature type="coiled-coil region" evidence="1">
    <location>
        <begin position="195"/>
        <end position="326"/>
    </location>
</feature>
<feature type="region of interest" description="Disordered" evidence="2">
    <location>
        <begin position="161"/>
        <end position="190"/>
    </location>
</feature>
<name>A0A0N4UUH9_ENTVE</name>
<dbReference type="OrthoDB" id="74178at2759"/>
<accession>A0A0N4UUH9</accession>
<dbReference type="PANTHER" id="PTHR46515">
    <property type="entry name" value="TATA ELEMENT MODULATORY FACTOR TMF1"/>
    <property type="match status" value="1"/>
</dbReference>
<evidence type="ECO:0000313" key="6">
    <source>
        <dbReference type="WBParaSite" id="EVEC_0000104901-mRNA-1"/>
    </source>
</evidence>
<feature type="domain" description="TATA element modulatory factor 1 TATA binding" evidence="3">
    <location>
        <begin position="697"/>
        <end position="781"/>
    </location>
</feature>
<evidence type="ECO:0000256" key="1">
    <source>
        <dbReference type="SAM" id="Coils"/>
    </source>
</evidence>
<dbReference type="AlphaFoldDB" id="A0A0N4UUH9"/>
<dbReference type="Proteomes" id="UP000274131">
    <property type="component" value="Unassembled WGS sequence"/>
</dbReference>
<evidence type="ECO:0000256" key="2">
    <source>
        <dbReference type="SAM" id="MobiDB-lite"/>
    </source>
</evidence>
<feature type="coiled-coil region" evidence="1">
    <location>
        <begin position="697"/>
        <end position="783"/>
    </location>
</feature>
<dbReference type="InterPro" id="IPR052602">
    <property type="entry name" value="Growth_transcription_reg"/>
</dbReference>
<dbReference type="STRING" id="51028.A0A0N4UUH9"/>
<dbReference type="GO" id="GO:0005783">
    <property type="term" value="C:endoplasmic reticulum"/>
    <property type="evidence" value="ECO:0007669"/>
    <property type="project" value="TreeGrafter"/>
</dbReference>
<keyword evidence="5" id="KW-1185">Reference proteome</keyword>
<feature type="region of interest" description="Disordered" evidence="2">
    <location>
        <begin position="52"/>
        <end position="77"/>
    </location>
</feature>
<protein>
    <submittedName>
        <fullName evidence="6">TMF_TATA_bd domain-containing protein</fullName>
    </submittedName>
</protein>
<dbReference type="PANTHER" id="PTHR46515:SF1">
    <property type="entry name" value="TATA ELEMENT MODULATORY FACTOR"/>
    <property type="match status" value="1"/>
</dbReference>
<dbReference type="WBParaSite" id="EVEC_0000104901-mRNA-1">
    <property type="protein sequence ID" value="EVEC_0000104901-mRNA-1"/>
    <property type="gene ID" value="EVEC_0000104901"/>
</dbReference>
<feature type="compositionally biased region" description="Polar residues" evidence="2">
    <location>
        <begin position="161"/>
        <end position="185"/>
    </location>
</feature>
<dbReference type="InterPro" id="IPR022091">
    <property type="entry name" value="TMF_TATA-bd"/>
</dbReference>
<organism evidence="6">
    <name type="scientific">Enterobius vermicularis</name>
    <name type="common">Human pinworm</name>
    <dbReference type="NCBI Taxonomy" id="51028"/>
    <lineage>
        <taxon>Eukaryota</taxon>
        <taxon>Metazoa</taxon>
        <taxon>Ecdysozoa</taxon>
        <taxon>Nematoda</taxon>
        <taxon>Chromadorea</taxon>
        <taxon>Rhabditida</taxon>
        <taxon>Spirurina</taxon>
        <taxon>Oxyuridomorpha</taxon>
        <taxon>Oxyuroidea</taxon>
        <taxon>Oxyuridae</taxon>
        <taxon>Enterobius</taxon>
    </lineage>
</organism>
<keyword evidence="1" id="KW-0175">Coiled coil</keyword>
<evidence type="ECO:0000313" key="4">
    <source>
        <dbReference type="EMBL" id="VDD85614.1"/>
    </source>
</evidence>
<reference evidence="4 5" key="2">
    <citation type="submission" date="2018-10" db="EMBL/GenBank/DDBJ databases">
        <authorList>
            <consortium name="Pathogen Informatics"/>
        </authorList>
    </citation>
    <scope>NUCLEOTIDE SEQUENCE [LARGE SCALE GENOMIC DNA]</scope>
</reference>
<dbReference type="EMBL" id="UXUI01007136">
    <property type="protein sequence ID" value="VDD85614.1"/>
    <property type="molecule type" value="Genomic_DNA"/>
</dbReference>
<reference evidence="6" key="1">
    <citation type="submission" date="2017-02" db="UniProtKB">
        <authorList>
            <consortium name="WormBaseParasite"/>
        </authorList>
    </citation>
    <scope>IDENTIFICATION</scope>
</reference>
<evidence type="ECO:0000259" key="3">
    <source>
        <dbReference type="Pfam" id="PF12325"/>
    </source>
</evidence>
<proteinExistence type="predicted"/>
<feature type="coiled-coil region" evidence="1">
    <location>
        <begin position="437"/>
        <end position="471"/>
    </location>
</feature>
<gene>
    <name evidence="4" type="ORF">EVEC_LOCUS757</name>
</gene>